<dbReference type="SUPFAM" id="SSF56112">
    <property type="entry name" value="Protein kinase-like (PK-like)"/>
    <property type="match status" value="1"/>
</dbReference>
<dbReference type="InterPro" id="IPR011009">
    <property type="entry name" value="Kinase-like_dom_sf"/>
</dbReference>
<dbReference type="PANTHER" id="PTHR45646">
    <property type="entry name" value="SERINE/THREONINE-PROTEIN KINASE DOA-RELATED"/>
    <property type="match status" value="1"/>
</dbReference>
<dbReference type="PANTHER" id="PTHR45646:SF11">
    <property type="entry name" value="SERINE_THREONINE-PROTEIN KINASE DOA"/>
    <property type="match status" value="1"/>
</dbReference>
<evidence type="ECO:0000313" key="10">
    <source>
        <dbReference type="Proteomes" id="UP001383192"/>
    </source>
</evidence>
<evidence type="ECO:0000256" key="1">
    <source>
        <dbReference type="ARBA" id="ARBA00022527"/>
    </source>
</evidence>
<name>A0AAW0BAG0_9AGAR</name>
<dbReference type="EMBL" id="JAYKXP010000163">
    <property type="protein sequence ID" value="KAK7021769.1"/>
    <property type="molecule type" value="Genomic_DNA"/>
</dbReference>
<feature type="binding site" evidence="6">
    <location>
        <position position="94"/>
    </location>
    <ligand>
        <name>ATP</name>
        <dbReference type="ChEBI" id="CHEBI:30616"/>
    </ligand>
</feature>
<evidence type="ECO:0000313" key="9">
    <source>
        <dbReference type="EMBL" id="KAK7021769.1"/>
    </source>
</evidence>
<gene>
    <name evidence="9" type="ORF">VNI00_017280</name>
</gene>
<dbReference type="PROSITE" id="PS50011">
    <property type="entry name" value="PROTEIN_KINASE_DOM"/>
    <property type="match status" value="1"/>
</dbReference>
<keyword evidence="2" id="KW-0808">Transferase</keyword>
<dbReference type="AlphaFoldDB" id="A0AAW0BAG0"/>
<proteinExistence type="inferred from homology"/>
<protein>
    <recommendedName>
        <fullName evidence="8">Protein kinase domain-containing protein</fullName>
    </recommendedName>
</protein>
<dbReference type="InterPro" id="IPR051175">
    <property type="entry name" value="CLK_kinases"/>
</dbReference>
<reference evidence="9 10" key="1">
    <citation type="submission" date="2024-01" db="EMBL/GenBank/DDBJ databases">
        <title>A draft genome for a cacao thread blight-causing isolate of Paramarasmius palmivorus.</title>
        <authorList>
            <person name="Baruah I.K."/>
            <person name="Bukari Y."/>
            <person name="Amoako-Attah I."/>
            <person name="Meinhardt L.W."/>
            <person name="Bailey B.A."/>
            <person name="Cohen S.P."/>
        </authorList>
    </citation>
    <scope>NUCLEOTIDE SEQUENCE [LARGE SCALE GENOMIC DNA]</scope>
    <source>
        <strain evidence="9 10">GH-12</strain>
    </source>
</reference>
<comment type="caution">
    <text evidence="9">The sequence shown here is derived from an EMBL/GenBank/DDBJ whole genome shotgun (WGS) entry which is preliminary data.</text>
</comment>
<dbReference type="Gene3D" id="1.10.510.10">
    <property type="entry name" value="Transferase(Phosphotransferase) domain 1"/>
    <property type="match status" value="1"/>
</dbReference>
<keyword evidence="4" id="KW-0418">Kinase</keyword>
<evidence type="ECO:0000256" key="4">
    <source>
        <dbReference type="ARBA" id="ARBA00022777"/>
    </source>
</evidence>
<feature type="domain" description="Protein kinase" evidence="8">
    <location>
        <begin position="64"/>
        <end position="331"/>
    </location>
</feature>
<evidence type="ECO:0000256" key="7">
    <source>
        <dbReference type="RuleBase" id="RU000304"/>
    </source>
</evidence>
<dbReference type="GO" id="GO:0005634">
    <property type="term" value="C:nucleus"/>
    <property type="evidence" value="ECO:0007669"/>
    <property type="project" value="TreeGrafter"/>
</dbReference>
<keyword evidence="5 6" id="KW-0067">ATP-binding</keyword>
<dbReference type="GO" id="GO:0043484">
    <property type="term" value="P:regulation of RNA splicing"/>
    <property type="evidence" value="ECO:0007669"/>
    <property type="project" value="TreeGrafter"/>
</dbReference>
<dbReference type="SMART" id="SM00220">
    <property type="entry name" value="S_TKc"/>
    <property type="match status" value="1"/>
</dbReference>
<dbReference type="PROSITE" id="PS00107">
    <property type="entry name" value="PROTEIN_KINASE_ATP"/>
    <property type="match status" value="1"/>
</dbReference>
<evidence type="ECO:0000256" key="6">
    <source>
        <dbReference type="PROSITE-ProRule" id="PRU10141"/>
    </source>
</evidence>
<dbReference type="InterPro" id="IPR008271">
    <property type="entry name" value="Ser/Thr_kinase_AS"/>
</dbReference>
<dbReference type="PROSITE" id="PS00108">
    <property type="entry name" value="PROTEIN_KINASE_ST"/>
    <property type="match status" value="1"/>
</dbReference>
<sequence length="331" mass="36897">MSKLSRPSINKFQEGHHVVTFDDGEEEGTDFMCDEEPHMLSYPFAPGYLPMRFGDILSSQKCEYEVVRKLGWGGSSSVWLARRRDDRTSYFAVKILTCSASARIRYKEGYELETHKRIRQDSASSHPGRTYCADITDVFLATNHHGVHLCFVFRAHSGSVARLVNEMSGGVGTFRLPIPAIASILRQTILGTSYLHSLGMVHTDIKASNLFITIDKEAQAIDQFLRENPSRTYPPRYEPALSSEPIVTAVTEPLPPLDFTTFEEMGICLGDFGEAVPAEKTAGVSEAMPTILRAPEIVLGHNWGKPVDVWAVGCLETLRNQCQKPFPTLEI</sequence>
<keyword evidence="1 7" id="KW-0723">Serine/threonine-protein kinase</keyword>
<organism evidence="9 10">
    <name type="scientific">Paramarasmius palmivorus</name>
    <dbReference type="NCBI Taxonomy" id="297713"/>
    <lineage>
        <taxon>Eukaryota</taxon>
        <taxon>Fungi</taxon>
        <taxon>Dikarya</taxon>
        <taxon>Basidiomycota</taxon>
        <taxon>Agaricomycotina</taxon>
        <taxon>Agaricomycetes</taxon>
        <taxon>Agaricomycetidae</taxon>
        <taxon>Agaricales</taxon>
        <taxon>Marasmiineae</taxon>
        <taxon>Marasmiaceae</taxon>
        <taxon>Paramarasmius</taxon>
    </lineage>
</organism>
<dbReference type="InterPro" id="IPR000719">
    <property type="entry name" value="Prot_kinase_dom"/>
</dbReference>
<dbReference type="Proteomes" id="UP001383192">
    <property type="component" value="Unassembled WGS sequence"/>
</dbReference>
<evidence type="ECO:0000256" key="3">
    <source>
        <dbReference type="ARBA" id="ARBA00022741"/>
    </source>
</evidence>
<keyword evidence="10" id="KW-1185">Reference proteome</keyword>
<keyword evidence="3 6" id="KW-0547">Nucleotide-binding</keyword>
<accession>A0AAW0BAG0</accession>
<dbReference type="InterPro" id="IPR017441">
    <property type="entry name" value="Protein_kinase_ATP_BS"/>
</dbReference>
<dbReference type="GO" id="GO:0005524">
    <property type="term" value="F:ATP binding"/>
    <property type="evidence" value="ECO:0007669"/>
    <property type="project" value="UniProtKB-UniRule"/>
</dbReference>
<comment type="similarity">
    <text evidence="7">Belongs to the protein kinase superfamily.</text>
</comment>
<evidence type="ECO:0000259" key="8">
    <source>
        <dbReference type="PROSITE" id="PS50011"/>
    </source>
</evidence>
<dbReference type="Gene3D" id="3.30.200.20">
    <property type="entry name" value="Phosphorylase Kinase, domain 1"/>
    <property type="match status" value="1"/>
</dbReference>
<evidence type="ECO:0000256" key="2">
    <source>
        <dbReference type="ARBA" id="ARBA00022679"/>
    </source>
</evidence>
<evidence type="ECO:0000256" key="5">
    <source>
        <dbReference type="ARBA" id="ARBA00022840"/>
    </source>
</evidence>
<dbReference type="Pfam" id="PF00069">
    <property type="entry name" value="Pkinase"/>
    <property type="match status" value="1"/>
</dbReference>
<dbReference type="GO" id="GO:0004674">
    <property type="term" value="F:protein serine/threonine kinase activity"/>
    <property type="evidence" value="ECO:0007669"/>
    <property type="project" value="UniProtKB-KW"/>
</dbReference>